<dbReference type="Proteomes" id="UP000287563">
    <property type="component" value="Unassembled WGS sequence"/>
</dbReference>
<dbReference type="SMART" id="SM00825">
    <property type="entry name" value="PKS_KS"/>
    <property type="match status" value="1"/>
</dbReference>
<dbReference type="SUPFAM" id="SSF53901">
    <property type="entry name" value="Thiolase-like"/>
    <property type="match status" value="2"/>
</dbReference>
<dbReference type="OrthoDB" id="9808669at2"/>
<dbReference type="Pfam" id="PF02801">
    <property type="entry name" value="Ketoacyl-synt_C"/>
    <property type="match status" value="1"/>
</dbReference>
<evidence type="ECO:0000313" key="6">
    <source>
        <dbReference type="EMBL" id="RWX56028.1"/>
    </source>
</evidence>
<evidence type="ECO:0000256" key="2">
    <source>
        <dbReference type="ARBA" id="ARBA00008467"/>
    </source>
</evidence>
<dbReference type="GO" id="GO:0004315">
    <property type="term" value="F:3-oxoacyl-[acyl-carrier-protein] synthase activity"/>
    <property type="evidence" value="ECO:0007669"/>
    <property type="project" value="InterPro"/>
</dbReference>
<name>A0A444JSR9_9GAMM</name>
<dbReference type="Pfam" id="PF00109">
    <property type="entry name" value="ketoacyl-synt"/>
    <property type="match status" value="1"/>
</dbReference>
<dbReference type="CDD" id="cd00834">
    <property type="entry name" value="KAS_I_II"/>
    <property type="match status" value="1"/>
</dbReference>
<sequence length="421" mass="44595">MTNNQTDTTRQALSASPIYIHGCGFHSALGKCHNDIHAHLQQGKSPDMVPVSGYLNDGKDTVIGKVAAKLPPIASRYQHQDTSNNRLALSALLDIAPHIEHAVKKYGADRTAVIVGTSTSGISDGERALLANERDGHFPGDYHYYQQEIGNTAEFIADYFSLTGPTYTLSTACSSSGRVFLSAKRLLKAGIVDAVIVGGVDTLCKLTLNGFHCLDALSQTMCNPFSQNRNGINIGEAAAFMLLSLSPQDKKEVSTPTHAPAHPPIALLGAGDSSDAHHISAPHPEGIGAEAAMRKALDDASLIPDDIGYVNAHGTATQLNDAMEAKAIHRVFGSQTPVSSTKPFTGHTLGAASAVEAAICWHILHYGIDLPMQVNDGHIAENLAPINLVTPHQTLTKSAILSNSFAFGGNNISLIFGYAHD</sequence>
<feature type="domain" description="Ketosynthase family 3 (KS3)" evidence="5">
    <location>
        <begin position="1"/>
        <end position="418"/>
    </location>
</feature>
<evidence type="ECO:0000313" key="7">
    <source>
        <dbReference type="Proteomes" id="UP000287563"/>
    </source>
</evidence>
<evidence type="ECO:0000256" key="1">
    <source>
        <dbReference type="ARBA" id="ARBA00005194"/>
    </source>
</evidence>
<comment type="similarity">
    <text evidence="2 4">Belongs to the thiolase-like superfamily. Beta-ketoacyl-ACP synthases family.</text>
</comment>
<dbReference type="GO" id="GO:0006633">
    <property type="term" value="P:fatty acid biosynthetic process"/>
    <property type="evidence" value="ECO:0007669"/>
    <property type="project" value="UniProtKB-UniPathway"/>
</dbReference>
<keyword evidence="7" id="KW-1185">Reference proteome</keyword>
<gene>
    <name evidence="6" type="ORF">EDI28_06970</name>
</gene>
<organism evidence="6 7">
    <name type="scientific">Photobacterium chitinilyticum</name>
    <dbReference type="NCBI Taxonomy" id="2485123"/>
    <lineage>
        <taxon>Bacteria</taxon>
        <taxon>Pseudomonadati</taxon>
        <taxon>Pseudomonadota</taxon>
        <taxon>Gammaproteobacteria</taxon>
        <taxon>Vibrionales</taxon>
        <taxon>Vibrionaceae</taxon>
        <taxon>Photobacterium</taxon>
    </lineage>
</organism>
<dbReference type="RefSeq" id="WP_128783118.1">
    <property type="nucleotide sequence ID" value="NZ_RJLM01000002.1"/>
</dbReference>
<dbReference type="InterPro" id="IPR018201">
    <property type="entry name" value="Ketoacyl_synth_AS"/>
</dbReference>
<dbReference type="InterPro" id="IPR014031">
    <property type="entry name" value="Ketoacyl_synth_C"/>
</dbReference>
<keyword evidence="3 4" id="KW-0808">Transferase</keyword>
<protein>
    <submittedName>
        <fullName evidence="6">Beta-ketoacyl-[acyl-carrier-protein] synthase family protein</fullName>
    </submittedName>
</protein>
<dbReference type="InterPro" id="IPR000794">
    <property type="entry name" value="Beta-ketoacyl_synthase"/>
</dbReference>
<dbReference type="GO" id="GO:0005829">
    <property type="term" value="C:cytosol"/>
    <property type="evidence" value="ECO:0007669"/>
    <property type="project" value="TreeGrafter"/>
</dbReference>
<comment type="pathway">
    <text evidence="1">Lipid metabolism; fatty acid biosynthesis.</text>
</comment>
<dbReference type="PANTHER" id="PTHR11712:SF320">
    <property type="entry name" value="BETA-KETOACYL SYNTHASE"/>
    <property type="match status" value="1"/>
</dbReference>
<evidence type="ECO:0000256" key="4">
    <source>
        <dbReference type="RuleBase" id="RU003694"/>
    </source>
</evidence>
<dbReference type="EMBL" id="RJLM01000002">
    <property type="protein sequence ID" value="RWX56028.1"/>
    <property type="molecule type" value="Genomic_DNA"/>
</dbReference>
<dbReference type="AlphaFoldDB" id="A0A444JSR9"/>
<dbReference type="InterPro" id="IPR014030">
    <property type="entry name" value="Ketoacyl_synth_N"/>
</dbReference>
<dbReference type="PANTHER" id="PTHR11712">
    <property type="entry name" value="POLYKETIDE SYNTHASE-RELATED"/>
    <property type="match status" value="1"/>
</dbReference>
<dbReference type="NCBIfam" id="NF006618">
    <property type="entry name" value="PRK09185.1"/>
    <property type="match status" value="1"/>
</dbReference>
<proteinExistence type="inferred from homology"/>
<dbReference type="UniPathway" id="UPA00094"/>
<dbReference type="InterPro" id="IPR020841">
    <property type="entry name" value="PKS_Beta-ketoAc_synthase_dom"/>
</dbReference>
<evidence type="ECO:0000256" key="3">
    <source>
        <dbReference type="ARBA" id="ARBA00022679"/>
    </source>
</evidence>
<dbReference type="PROSITE" id="PS52004">
    <property type="entry name" value="KS3_2"/>
    <property type="match status" value="1"/>
</dbReference>
<dbReference type="InterPro" id="IPR016039">
    <property type="entry name" value="Thiolase-like"/>
</dbReference>
<dbReference type="PROSITE" id="PS00606">
    <property type="entry name" value="KS3_1"/>
    <property type="match status" value="1"/>
</dbReference>
<dbReference type="Gene3D" id="3.40.47.10">
    <property type="match status" value="1"/>
</dbReference>
<evidence type="ECO:0000259" key="5">
    <source>
        <dbReference type="PROSITE" id="PS52004"/>
    </source>
</evidence>
<comment type="caution">
    <text evidence="6">The sequence shown here is derived from an EMBL/GenBank/DDBJ whole genome shotgun (WGS) entry which is preliminary data.</text>
</comment>
<reference evidence="6 7" key="1">
    <citation type="submission" date="2018-11" db="EMBL/GenBank/DDBJ databases">
        <title>Photobacterium sp. BEI247 sp. nov., a marine bacterium isolated from Yongle Blue Hole in the South China Sea.</title>
        <authorList>
            <person name="Wang X."/>
        </authorList>
    </citation>
    <scope>NUCLEOTIDE SEQUENCE [LARGE SCALE GENOMIC DNA]</scope>
    <source>
        <strain evidence="7">BEI247</strain>
    </source>
</reference>
<accession>A0A444JSR9</accession>